<feature type="signal peptide" evidence="1">
    <location>
        <begin position="1"/>
        <end position="19"/>
    </location>
</feature>
<dbReference type="InterPro" id="IPR006059">
    <property type="entry name" value="SBP"/>
</dbReference>
<accession>A0ABW4B7F4</accession>
<reference evidence="3" key="1">
    <citation type="journal article" date="2019" name="Int. J. Syst. Evol. Microbiol.">
        <title>The Global Catalogue of Microorganisms (GCM) 10K type strain sequencing project: providing services to taxonomists for standard genome sequencing and annotation.</title>
        <authorList>
            <consortium name="The Broad Institute Genomics Platform"/>
            <consortium name="The Broad Institute Genome Sequencing Center for Infectious Disease"/>
            <person name="Wu L."/>
            <person name="Ma J."/>
        </authorList>
    </citation>
    <scope>NUCLEOTIDE SEQUENCE [LARGE SCALE GENOMIC DNA]</scope>
    <source>
        <strain evidence="3">CCM 8911</strain>
    </source>
</reference>
<sequence length="579" mass="63237">MKKGIAWSLTLGTIALTLAACGNQSSTAKPAKDDGKEMTVTVYDENANTAGIAKGWFAKYVQDKFHMKLKMVSPNVSGGGNTLFDTRTAAGNLGDLIITSDTHAKKLVRAGLISDMTPYMSGMKYLKKYHASSDVIRESVGKKGVWGFNNNVSSQKPTEASEGLEPSTAAPYIRWDLYREIGYPKIKNTDELVTVLKKMQDQARKDTGDKNIWGVSLFKDWDSSNMQNAAQNMSFHGWEATQGMVLSRGNGKAYQSIIGTNSQYIQGARFLNKCRQAGILDPDSSAQTWTQIDTKVRAGKVLFSWWNFLGISGYNTTAHVNQGKGFALAPIQDMKITSNGASPSGATTMIAVGSKAKNKARLVKFINWLYSPQGVQINQAGNIATAGIKGLMWKMQAGKPVLTAFGDKVLNVDSNTKMPAKYGSTPFQSGISALNFPAVLPFDTDPTTGQAYNYNMWPSQMKASQSKLSKDWSAHMDGAQSSMAYLKKNHQLSVLAGVSYTAPEDDSLIATKRGTLNREIVSDSWKMVMANNDKGFDEELTHLQKTAKGLGYADVYKADLKQAKIKNAKRQAVIKQYAN</sequence>
<dbReference type="PROSITE" id="PS51257">
    <property type="entry name" value="PROKAR_LIPOPROTEIN"/>
    <property type="match status" value="1"/>
</dbReference>
<keyword evidence="1" id="KW-0732">Signal</keyword>
<dbReference type="SUPFAM" id="SSF53850">
    <property type="entry name" value="Periplasmic binding protein-like II"/>
    <property type="match status" value="1"/>
</dbReference>
<organism evidence="2 3">
    <name type="scientific">Lacticaseibacillus jixianensis</name>
    <dbReference type="NCBI Taxonomy" id="2486012"/>
    <lineage>
        <taxon>Bacteria</taxon>
        <taxon>Bacillati</taxon>
        <taxon>Bacillota</taxon>
        <taxon>Bacilli</taxon>
        <taxon>Lactobacillales</taxon>
        <taxon>Lactobacillaceae</taxon>
        <taxon>Lacticaseibacillus</taxon>
    </lineage>
</organism>
<evidence type="ECO:0000313" key="2">
    <source>
        <dbReference type="EMBL" id="MFD1392900.1"/>
    </source>
</evidence>
<dbReference type="Proteomes" id="UP001597249">
    <property type="component" value="Unassembled WGS sequence"/>
</dbReference>
<proteinExistence type="predicted"/>
<dbReference type="Pfam" id="PF01547">
    <property type="entry name" value="SBP_bac_1"/>
    <property type="match status" value="1"/>
</dbReference>
<dbReference type="PANTHER" id="PTHR43649:SF12">
    <property type="entry name" value="DIACETYLCHITOBIOSE BINDING PROTEIN DASA"/>
    <property type="match status" value="1"/>
</dbReference>
<name>A0ABW4B7F4_9LACO</name>
<gene>
    <name evidence="2" type="ORF">ACFQ3L_04750</name>
</gene>
<dbReference type="PANTHER" id="PTHR43649">
    <property type="entry name" value="ARABINOSE-BINDING PROTEIN-RELATED"/>
    <property type="match status" value="1"/>
</dbReference>
<dbReference type="Gene3D" id="3.40.190.10">
    <property type="entry name" value="Periplasmic binding protein-like II"/>
    <property type="match status" value="2"/>
</dbReference>
<feature type="chain" id="PRO_5045693823" evidence="1">
    <location>
        <begin position="20"/>
        <end position="579"/>
    </location>
</feature>
<evidence type="ECO:0000256" key="1">
    <source>
        <dbReference type="SAM" id="SignalP"/>
    </source>
</evidence>
<comment type="caution">
    <text evidence="2">The sequence shown here is derived from an EMBL/GenBank/DDBJ whole genome shotgun (WGS) entry which is preliminary data.</text>
</comment>
<evidence type="ECO:0000313" key="3">
    <source>
        <dbReference type="Proteomes" id="UP001597249"/>
    </source>
</evidence>
<dbReference type="RefSeq" id="WP_125585461.1">
    <property type="nucleotide sequence ID" value="NZ_JBHTMO010000012.1"/>
</dbReference>
<protein>
    <submittedName>
        <fullName evidence="2">ABC transporter substrate-binding protein</fullName>
    </submittedName>
</protein>
<dbReference type="EMBL" id="JBHTMO010000012">
    <property type="protein sequence ID" value="MFD1392900.1"/>
    <property type="molecule type" value="Genomic_DNA"/>
</dbReference>
<dbReference type="InterPro" id="IPR050490">
    <property type="entry name" value="Bact_solute-bd_prot1"/>
</dbReference>
<keyword evidence="3" id="KW-1185">Reference proteome</keyword>